<feature type="coiled-coil region" evidence="1">
    <location>
        <begin position="550"/>
        <end position="581"/>
    </location>
</feature>
<feature type="region of interest" description="Disordered" evidence="2">
    <location>
        <begin position="428"/>
        <end position="469"/>
    </location>
</feature>
<proteinExistence type="predicted"/>
<feature type="compositionally biased region" description="Polar residues" evidence="2">
    <location>
        <begin position="39"/>
        <end position="48"/>
    </location>
</feature>
<evidence type="ECO:0000256" key="1">
    <source>
        <dbReference type="SAM" id="Coils"/>
    </source>
</evidence>
<feature type="region of interest" description="Disordered" evidence="2">
    <location>
        <begin position="260"/>
        <end position="329"/>
    </location>
</feature>
<dbReference type="OrthoDB" id="422655at2759"/>
<feature type="region of interest" description="Disordered" evidence="2">
    <location>
        <begin position="21"/>
        <end position="52"/>
    </location>
</feature>
<accession>A0A1Q9DRG8</accession>
<feature type="compositionally biased region" description="Basic and acidic residues" evidence="2">
    <location>
        <begin position="428"/>
        <end position="465"/>
    </location>
</feature>
<dbReference type="EMBL" id="LSRX01000423">
    <property type="protein sequence ID" value="OLP97734.1"/>
    <property type="molecule type" value="Genomic_DNA"/>
</dbReference>
<feature type="compositionally biased region" description="Basic and acidic residues" evidence="2">
    <location>
        <begin position="310"/>
        <end position="319"/>
    </location>
</feature>
<name>A0A1Q9DRG8_SYMMI</name>
<dbReference type="AlphaFoldDB" id="A0A1Q9DRG8"/>
<reference evidence="3 4" key="1">
    <citation type="submission" date="2016-02" db="EMBL/GenBank/DDBJ databases">
        <title>Genome analysis of coral dinoflagellate symbionts highlights evolutionary adaptations to a symbiotic lifestyle.</title>
        <authorList>
            <person name="Aranda M."/>
            <person name="Li Y."/>
            <person name="Liew Y.J."/>
            <person name="Baumgarten S."/>
            <person name="Simakov O."/>
            <person name="Wilson M."/>
            <person name="Piel J."/>
            <person name="Ashoor H."/>
            <person name="Bougouffa S."/>
            <person name="Bajic V.B."/>
            <person name="Ryu T."/>
            <person name="Ravasi T."/>
            <person name="Bayer T."/>
            <person name="Micklem G."/>
            <person name="Kim H."/>
            <person name="Bhak J."/>
            <person name="Lajeunesse T.C."/>
            <person name="Voolstra C.R."/>
        </authorList>
    </citation>
    <scope>NUCLEOTIDE SEQUENCE [LARGE SCALE GENOMIC DNA]</scope>
    <source>
        <strain evidence="3 4">CCMP2467</strain>
    </source>
</reference>
<gene>
    <name evidence="3" type="ORF">AK812_SmicGene19890</name>
</gene>
<organism evidence="3 4">
    <name type="scientific">Symbiodinium microadriaticum</name>
    <name type="common">Dinoflagellate</name>
    <name type="synonym">Zooxanthella microadriatica</name>
    <dbReference type="NCBI Taxonomy" id="2951"/>
    <lineage>
        <taxon>Eukaryota</taxon>
        <taxon>Sar</taxon>
        <taxon>Alveolata</taxon>
        <taxon>Dinophyceae</taxon>
        <taxon>Suessiales</taxon>
        <taxon>Symbiodiniaceae</taxon>
        <taxon>Symbiodinium</taxon>
    </lineage>
</organism>
<feature type="compositionally biased region" description="Low complexity" evidence="2">
    <location>
        <begin position="290"/>
        <end position="309"/>
    </location>
</feature>
<keyword evidence="1" id="KW-0175">Coiled coil</keyword>
<comment type="caution">
    <text evidence="3">The sequence shown here is derived from an EMBL/GenBank/DDBJ whole genome shotgun (WGS) entry which is preliminary data.</text>
</comment>
<protein>
    <submittedName>
        <fullName evidence="3">Uncharacterized protein</fullName>
    </submittedName>
</protein>
<evidence type="ECO:0000256" key="2">
    <source>
        <dbReference type="SAM" id="MobiDB-lite"/>
    </source>
</evidence>
<keyword evidence="4" id="KW-1185">Reference proteome</keyword>
<sequence length="853" mass="94835">MEDLEFDTDDGASAVSLSLLSGSSLGGAGTKKKRLSDASLASTNSVASSKRGRKEVQKECLIPTCDEIKKPGSKFCRHHHCHCDNAKYAASKVSEEQRQAVVEGFKDDAKAVEMVEEWSQRSIASPLFKQGVCDWSEWNARFGLRVSIKEGAKTKPYEKREYIIRQMSKFGRTEEQAKSLWNEAEASSCRRDHGGFQGQLRLWLAKEEYEDKSKERFVDESALEGTNRKKKMKDKDRDAMRMHVHELKTGFGHEFFQGQSSVATSERPSWQGGGPSAVFDDDSDAEDRGSQPGSPAGQAPAAASASMQPAKEKSTKKDVPTTLEDSDDEEGFLKACKSSKKKVPLLNAKTAFVSKMTAELSSKTADLQRHVTMAKDRLQEHTAAITKAPLSETDKMARDMYIKRAHVHLVCVLEWQGETVPKEYKESLLAETEESKPKADEAKAEESNPKTDEAKAEESKPKTEQTPDGFVKDASGLIAMKFPQFLRSSKHMTGFVQQSFDGIKDEKTLMKQRLKWARMLACLVELTAGMKHAAAELGKHIKGVETAAVRAQAKRKADEEKKAAQSVRKDAEERAKKIKDAAAGSAKIFFTCPADAFTQVPRVSVKKELGNSVDFDIPFVVSGSDIVQAWMAEKLVTMVITSYGTRYIKQDAIKNEGKHTQPLQPSQGKEATEAMFEKLLCNFKGKIVDMSEVSASWGTTSWLFGYSNDFEQCNFTPNSAGALKILVFGSLSVYMVRASSLLELLNELGLKATSTKQLIEIMEKLSPDNLKKMTDGGLKFYHCQLEKSEVMWVPTGWLLFEKVINSALLYGVRKSVFMQTPKLKDDYGIVRDLYQASGHNVDKMIAVSKLFEK</sequence>
<evidence type="ECO:0000313" key="3">
    <source>
        <dbReference type="EMBL" id="OLP97734.1"/>
    </source>
</evidence>
<dbReference type="Proteomes" id="UP000186817">
    <property type="component" value="Unassembled WGS sequence"/>
</dbReference>
<evidence type="ECO:0000313" key="4">
    <source>
        <dbReference type="Proteomes" id="UP000186817"/>
    </source>
</evidence>